<sequence>MTKDSTDVDDAVPDEGAAQESRPRRPWWFYAVPALLAVLLVAGVAVGAVMFTRERSDQSAVEDRQDAMDVAQQFTLRLDALNYKDLDEYQERVGELLTTKMKSDFTKNYDQFGKVLQAIQITSKGEIRASGVQDIDDDSATVLVIHDVAVTSKGCVQPPYKRMQVSLQKVKGKWLVSDFTEDVPGCQA</sequence>
<dbReference type="EMBL" id="BMKQ01000001">
    <property type="protein sequence ID" value="GGF43289.1"/>
    <property type="molecule type" value="Genomic_DNA"/>
</dbReference>
<evidence type="ECO:0008006" key="6">
    <source>
        <dbReference type="Google" id="ProtNLM"/>
    </source>
</evidence>
<evidence type="ECO:0000256" key="1">
    <source>
        <dbReference type="ARBA" id="ARBA00004370"/>
    </source>
</evidence>
<dbReference type="PANTHER" id="PTHR37042:SF4">
    <property type="entry name" value="OUTER MEMBRANE PROTEIN RV1973"/>
    <property type="match status" value="1"/>
</dbReference>
<keyword evidence="5" id="KW-1185">Reference proteome</keyword>
<evidence type="ECO:0000313" key="5">
    <source>
        <dbReference type="Proteomes" id="UP000649179"/>
    </source>
</evidence>
<dbReference type="GO" id="GO:0016020">
    <property type="term" value="C:membrane"/>
    <property type="evidence" value="ECO:0007669"/>
    <property type="project" value="UniProtKB-SubCell"/>
</dbReference>
<evidence type="ECO:0000313" key="4">
    <source>
        <dbReference type="EMBL" id="GGF43289.1"/>
    </source>
</evidence>
<accession>A0A917F1I3</accession>
<evidence type="ECO:0000256" key="2">
    <source>
        <dbReference type="ARBA" id="ARBA00023136"/>
    </source>
</evidence>
<dbReference type="RefSeq" id="WP_188779343.1">
    <property type="nucleotide sequence ID" value="NZ_BMKQ01000001.1"/>
</dbReference>
<dbReference type="AlphaFoldDB" id="A0A917F1I3"/>
<organism evidence="4 5">
    <name type="scientific">Marmoricola endophyticus</name>
    <dbReference type="NCBI Taxonomy" id="2040280"/>
    <lineage>
        <taxon>Bacteria</taxon>
        <taxon>Bacillati</taxon>
        <taxon>Actinomycetota</taxon>
        <taxon>Actinomycetes</taxon>
        <taxon>Propionibacteriales</taxon>
        <taxon>Nocardioidaceae</taxon>
        <taxon>Marmoricola</taxon>
    </lineage>
</organism>
<name>A0A917F1I3_9ACTN</name>
<evidence type="ECO:0000256" key="3">
    <source>
        <dbReference type="SAM" id="Phobius"/>
    </source>
</evidence>
<gene>
    <name evidence="4" type="ORF">GCM10011519_16460</name>
</gene>
<keyword evidence="2 3" id="KW-0472">Membrane</keyword>
<reference evidence="4" key="2">
    <citation type="submission" date="2020-09" db="EMBL/GenBank/DDBJ databases">
        <authorList>
            <person name="Sun Q."/>
            <person name="Zhou Y."/>
        </authorList>
    </citation>
    <scope>NUCLEOTIDE SEQUENCE</scope>
    <source>
        <strain evidence="4">CGMCC 1.16067</strain>
    </source>
</reference>
<protein>
    <recommendedName>
        <fullName evidence="6">Mce-associated membrane protein</fullName>
    </recommendedName>
</protein>
<comment type="caution">
    <text evidence="4">The sequence shown here is derived from an EMBL/GenBank/DDBJ whole genome shotgun (WGS) entry which is preliminary data.</text>
</comment>
<dbReference type="Proteomes" id="UP000649179">
    <property type="component" value="Unassembled WGS sequence"/>
</dbReference>
<keyword evidence="3" id="KW-1133">Transmembrane helix</keyword>
<feature type="transmembrane region" description="Helical" evidence="3">
    <location>
        <begin position="27"/>
        <end position="51"/>
    </location>
</feature>
<dbReference type="PANTHER" id="PTHR37042">
    <property type="entry name" value="OUTER MEMBRANE PROTEIN RV1973"/>
    <property type="match status" value="1"/>
</dbReference>
<proteinExistence type="predicted"/>
<keyword evidence="3" id="KW-0812">Transmembrane</keyword>
<reference evidence="4" key="1">
    <citation type="journal article" date="2014" name="Int. J. Syst. Evol. Microbiol.">
        <title>Complete genome sequence of Corynebacterium casei LMG S-19264T (=DSM 44701T), isolated from a smear-ripened cheese.</title>
        <authorList>
            <consortium name="US DOE Joint Genome Institute (JGI-PGF)"/>
            <person name="Walter F."/>
            <person name="Albersmeier A."/>
            <person name="Kalinowski J."/>
            <person name="Ruckert C."/>
        </authorList>
    </citation>
    <scope>NUCLEOTIDE SEQUENCE</scope>
    <source>
        <strain evidence="4">CGMCC 1.16067</strain>
    </source>
</reference>
<comment type="subcellular location">
    <subcellularLocation>
        <location evidence="1">Membrane</location>
    </subcellularLocation>
</comment>